<dbReference type="PANTHER" id="PTHR24177:SF329">
    <property type="entry name" value="ANKYRIN REPEAT PROTEIN"/>
    <property type="match status" value="1"/>
</dbReference>
<feature type="compositionally biased region" description="Basic and acidic residues" evidence="3">
    <location>
        <begin position="62"/>
        <end position="74"/>
    </location>
</feature>
<dbReference type="Gene3D" id="1.25.40.20">
    <property type="entry name" value="Ankyrin repeat-containing domain"/>
    <property type="match status" value="1"/>
</dbReference>
<feature type="transmembrane region" description="Helical" evidence="4">
    <location>
        <begin position="728"/>
        <end position="754"/>
    </location>
</feature>
<dbReference type="KEGG" id="gmx:102666856"/>
<keyword evidence="4" id="KW-1133">Transmembrane helix</keyword>
<keyword evidence="4" id="KW-0472">Membrane</keyword>
<dbReference type="GO" id="GO:0005886">
    <property type="term" value="C:plasma membrane"/>
    <property type="evidence" value="ECO:0007669"/>
    <property type="project" value="UniProtKB-SubCell"/>
</dbReference>
<protein>
    <recommendedName>
        <fullName evidence="5">PGG domain-containing protein</fullName>
    </recommendedName>
</protein>
<dbReference type="RefSeq" id="XP_006587876.1">
    <property type="nucleotide sequence ID" value="XM_006587813.4"/>
</dbReference>
<evidence type="ECO:0000313" key="7">
    <source>
        <dbReference type="EnsemblPlants" id="KRH40549"/>
    </source>
</evidence>
<dbReference type="InterPro" id="IPR026961">
    <property type="entry name" value="PGG_dom"/>
</dbReference>
<dbReference type="InterPro" id="IPR002110">
    <property type="entry name" value="Ankyrin_rpt"/>
</dbReference>
<dbReference type="InterPro" id="IPR036770">
    <property type="entry name" value="Ankyrin_rpt-contain_sf"/>
</dbReference>
<name>A0A0R0IJL1_SOYBN</name>
<dbReference type="EnsemblPlants" id="KRH40549">
    <property type="protein sequence ID" value="KRH40549"/>
    <property type="gene ID" value="GLYMA_09G265800"/>
</dbReference>
<dbReference type="SMR" id="A0A0R0IJL1"/>
<dbReference type="PROSITE" id="PS50088">
    <property type="entry name" value="ANK_REPEAT"/>
    <property type="match status" value="1"/>
</dbReference>
<evidence type="ECO:0000256" key="4">
    <source>
        <dbReference type="SAM" id="Phobius"/>
    </source>
</evidence>
<dbReference type="PROSITE" id="PS50297">
    <property type="entry name" value="ANK_REP_REGION"/>
    <property type="match status" value="1"/>
</dbReference>
<gene>
    <name evidence="7" type="primary">LOC102666856</name>
    <name evidence="6" type="ORF">GLYMA_09G265800</name>
</gene>
<dbReference type="PaxDb" id="3847-GLYMA09G40191.1"/>
<keyword evidence="4" id="KW-0812">Transmembrane</keyword>
<evidence type="ECO:0000313" key="6">
    <source>
        <dbReference type="EMBL" id="KRH40549.1"/>
    </source>
</evidence>
<feature type="repeat" description="ANK" evidence="2">
    <location>
        <begin position="226"/>
        <end position="250"/>
    </location>
</feature>
<evidence type="ECO:0000256" key="3">
    <source>
        <dbReference type="SAM" id="MobiDB-lite"/>
    </source>
</evidence>
<dbReference type="EMBL" id="CM000842">
    <property type="protein sequence ID" value="KRH40549.1"/>
    <property type="molecule type" value="Genomic_DNA"/>
</dbReference>
<keyword evidence="2" id="KW-0040">ANK repeat</keyword>
<dbReference type="STRING" id="3847.A0A0R0IJL1"/>
<comment type="subcellular location">
    <subcellularLocation>
        <location evidence="1">Cell membrane</location>
        <topology evidence="1">Peripheral membrane protein</topology>
        <orientation evidence="1">Cytoplasmic side</orientation>
    </subcellularLocation>
</comment>
<sequence>MSEAPASIPSNAIVVEVLNRENYSNWSALVRNYLIGNGLWYDIIQDKDDEKEVPYIEDNDEDPKNHIEGNDKGSKPRFQGNFIEALKPPFPMPSPQDEEDPEQSYIEGNDENQTSKKKNENDSTKSTSAKESRSRKWEYKNRRALHAIQLSCGKAVGQIKECKTAKEAWKHLKTSFSEDVYAHYDSKQSRFFSELILQTNVRKGFLDDAKESISISPEDIFTKSPEGKTVLHVAVEAGHVEIVKILVEMGKKTLVKMQDKKGYTALALAAKLTDNKEMVECMVEIGGDELLSIAAKEGPVYEIPVLLASARGHKKMTRFLFNNTPWPLLRRNRWQCALVLLSRCIYNEIFDVAAAIIQHPDAQRMPLNDEAKNLRPIYALAHMPSAFRSAETRLHWCQLLIYNVLRVEDQNNNKSIEIVFHEPDEIERPYVTTHTLPGLGRLFGRFQLFVQTLIISNFEVIQKIHEKKMNHYHAMEILNCLCERIPTMVEEELREASAYDAMLQAAKNGITEFIESMKGANPDLLLAMDESKRGIFAHAIVNRQEGVFNLIHDIETKEIFTSCEDALKNNLLHIAAELAPSRYLDRISNAALQMQRELQWFQEVKKVVPRWCHEAKDGNDKTASEVFTDEHKELLKRGQQWAKETAGAFTLVGTLIITIMFAAAFTAPGGNDDKHGTPVFLGESTFTFFIVSDAISLITSSSSVLMFIGILTSRYAEQDFIKWLPMKLLFGLVTLFLSVASMMCTFCAALALMLKGYYRIVIAAMWLALLPILVFVPSLLRLTSEISRSTVRFDKLAAKKKKNRDSGSM</sequence>
<dbReference type="Pfam" id="PF13962">
    <property type="entry name" value="PGG"/>
    <property type="match status" value="1"/>
</dbReference>
<proteinExistence type="predicted"/>
<dbReference type="Gramene" id="KRH40549">
    <property type="protein sequence ID" value="KRH40549"/>
    <property type="gene ID" value="GLYMA_09G265800"/>
</dbReference>
<feature type="compositionally biased region" description="Basic and acidic residues" evidence="3">
    <location>
        <begin position="113"/>
        <end position="138"/>
    </location>
</feature>
<feature type="transmembrane region" description="Helical" evidence="4">
    <location>
        <begin position="686"/>
        <end position="708"/>
    </location>
</feature>
<dbReference type="OrthoDB" id="1880601at2759"/>
<dbReference type="Proteomes" id="UP000008827">
    <property type="component" value="Chromosome 9"/>
</dbReference>
<evidence type="ECO:0000259" key="5">
    <source>
        <dbReference type="Pfam" id="PF13962"/>
    </source>
</evidence>
<feature type="domain" description="PGG" evidence="5">
    <location>
        <begin position="640"/>
        <end position="751"/>
    </location>
</feature>
<evidence type="ECO:0000256" key="1">
    <source>
        <dbReference type="ARBA" id="ARBA00004413"/>
    </source>
</evidence>
<reference evidence="7" key="2">
    <citation type="submission" date="2018-02" db="UniProtKB">
        <authorList>
            <consortium name="EnsemblPlants"/>
        </authorList>
    </citation>
    <scope>IDENTIFICATION</scope>
    <source>
        <strain evidence="7">Williams 82</strain>
    </source>
</reference>
<dbReference type="SMART" id="SM00248">
    <property type="entry name" value="ANK"/>
    <property type="match status" value="3"/>
</dbReference>
<organism evidence="6">
    <name type="scientific">Glycine max</name>
    <name type="common">Soybean</name>
    <name type="synonym">Glycine hispida</name>
    <dbReference type="NCBI Taxonomy" id="3847"/>
    <lineage>
        <taxon>Eukaryota</taxon>
        <taxon>Viridiplantae</taxon>
        <taxon>Streptophyta</taxon>
        <taxon>Embryophyta</taxon>
        <taxon>Tracheophyta</taxon>
        <taxon>Spermatophyta</taxon>
        <taxon>Magnoliopsida</taxon>
        <taxon>eudicotyledons</taxon>
        <taxon>Gunneridae</taxon>
        <taxon>Pentapetalae</taxon>
        <taxon>rosids</taxon>
        <taxon>fabids</taxon>
        <taxon>Fabales</taxon>
        <taxon>Fabaceae</taxon>
        <taxon>Papilionoideae</taxon>
        <taxon>50 kb inversion clade</taxon>
        <taxon>NPAAA clade</taxon>
        <taxon>indigoferoid/millettioid clade</taxon>
        <taxon>Phaseoleae</taxon>
        <taxon>Glycine</taxon>
        <taxon>Glycine subgen. Soja</taxon>
    </lineage>
</organism>
<feature type="transmembrane region" description="Helical" evidence="4">
    <location>
        <begin position="646"/>
        <end position="666"/>
    </location>
</feature>
<dbReference type="GeneID" id="102666856"/>
<dbReference type="Pfam" id="PF12796">
    <property type="entry name" value="Ank_2"/>
    <property type="match status" value="1"/>
</dbReference>
<reference evidence="6" key="3">
    <citation type="submission" date="2018-07" db="EMBL/GenBank/DDBJ databases">
        <title>WGS assembly of Glycine max.</title>
        <authorList>
            <person name="Schmutz J."/>
            <person name="Cannon S."/>
            <person name="Schlueter J."/>
            <person name="Ma J."/>
            <person name="Mitros T."/>
            <person name="Nelson W."/>
            <person name="Hyten D."/>
            <person name="Song Q."/>
            <person name="Thelen J."/>
            <person name="Cheng J."/>
            <person name="Xu D."/>
            <person name="Hellsten U."/>
            <person name="May G."/>
            <person name="Yu Y."/>
            <person name="Sakurai T."/>
            <person name="Umezawa T."/>
            <person name="Bhattacharyya M."/>
            <person name="Sandhu D."/>
            <person name="Valliyodan B."/>
            <person name="Lindquist E."/>
            <person name="Peto M."/>
            <person name="Grant D."/>
            <person name="Shu S."/>
            <person name="Goodstein D."/>
            <person name="Barry K."/>
            <person name="Futrell-Griggs M."/>
            <person name="Abernathy B."/>
            <person name="Du J."/>
            <person name="Tian Z."/>
            <person name="Zhu L."/>
            <person name="Gill N."/>
            <person name="Joshi T."/>
            <person name="Libault M."/>
            <person name="Sethuraman A."/>
            <person name="Zhang X."/>
            <person name="Shinozaki K."/>
            <person name="Nguyen H."/>
            <person name="Wing R."/>
            <person name="Cregan P."/>
            <person name="Specht J."/>
            <person name="Grimwood J."/>
            <person name="Rokhsar D."/>
            <person name="Stacey G."/>
            <person name="Shoemaker R."/>
            <person name="Jackson S."/>
        </authorList>
    </citation>
    <scope>NUCLEOTIDE SEQUENCE</scope>
    <source>
        <tissue evidence="6">Callus</tissue>
    </source>
</reference>
<dbReference type="GO" id="GO:0016020">
    <property type="term" value="C:membrane"/>
    <property type="evidence" value="ECO:0000318"/>
    <property type="project" value="GO_Central"/>
</dbReference>
<evidence type="ECO:0000313" key="8">
    <source>
        <dbReference type="Proteomes" id="UP000008827"/>
    </source>
</evidence>
<accession>A0A0R0IJL1</accession>
<feature type="transmembrane region" description="Helical" evidence="4">
    <location>
        <begin position="760"/>
        <end position="780"/>
    </location>
</feature>
<evidence type="ECO:0000256" key="2">
    <source>
        <dbReference type="PROSITE-ProRule" id="PRU00023"/>
    </source>
</evidence>
<reference evidence="6 7" key="1">
    <citation type="journal article" date="2010" name="Nature">
        <title>Genome sequence of the palaeopolyploid soybean.</title>
        <authorList>
            <person name="Schmutz J."/>
            <person name="Cannon S.B."/>
            <person name="Schlueter J."/>
            <person name="Ma J."/>
            <person name="Mitros T."/>
            <person name="Nelson W."/>
            <person name="Hyten D.L."/>
            <person name="Song Q."/>
            <person name="Thelen J.J."/>
            <person name="Cheng J."/>
            <person name="Xu D."/>
            <person name="Hellsten U."/>
            <person name="May G.D."/>
            <person name="Yu Y."/>
            <person name="Sakurai T."/>
            <person name="Umezawa T."/>
            <person name="Bhattacharyya M.K."/>
            <person name="Sandhu D."/>
            <person name="Valliyodan B."/>
            <person name="Lindquist E."/>
            <person name="Peto M."/>
            <person name="Grant D."/>
            <person name="Shu S."/>
            <person name="Goodstein D."/>
            <person name="Barry K."/>
            <person name="Futrell-Griggs M."/>
            <person name="Abernathy B."/>
            <person name="Du J."/>
            <person name="Tian Z."/>
            <person name="Zhu L."/>
            <person name="Gill N."/>
            <person name="Joshi T."/>
            <person name="Libault M."/>
            <person name="Sethuraman A."/>
            <person name="Zhang X.-C."/>
            <person name="Shinozaki K."/>
            <person name="Nguyen H.T."/>
            <person name="Wing R.A."/>
            <person name="Cregan P."/>
            <person name="Specht J."/>
            <person name="Grimwood J."/>
            <person name="Rokhsar D."/>
            <person name="Stacey G."/>
            <person name="Shoemaker R.C."/>
            <person name="Jackson S.A."/>
        </authorList>
    </citation>
    <scope>NUCLEOTIDE SEQUENCE [LARGE SCALE GENOMIC DNA]</scope>
    <source>
        <strain evidence="7">cv. Williams 82</strain>
        <tissue evidence="6">Callus</tissue>
    </source>
</reference>
<feature type="region of interest" description="Disordered" evidence="3">
    <location>
        <begin position="55"/>
        <end position="138"/>
    </location>
</feature>
<dbReference type="PANTHER" id="PTHR24177">
    <property type="entry name" value="CASKIN"/>
    <property type="match status" value="1"/>
</dbReference>
<dbReference type="AlphaFoldDB" id="A0A0R0IJL1"/>
<dbReference type="SUPFAM" id="SSF48403">
    <property type="entry name" value="Ankyrin repeat"/>
    <property type="match status" value="1"/>
</dbReference>
<keyword evidence="8" id="KW-1185">Reference proteome</keyword>